<dbReference type="SUPFAM" id="SSF89946">
    <property type="entry name" value="Hypothetical protein VC0424"/>
    <property type="match status" value="1"/>
</dbReference>
<sequence length="106" mass="11757">MSLFEENAAILRNMGADGSDLGPSRAIDFSYVFPDRAAADAFAQAANREGFAAVVEKVEREEDPWDVTASKDMVPTCENITDTEERLQTLARTYRGRTDGWGFFQA</sequence>
<dbReference type="Proteomes" id="UP000557392">
    <property type="component" value="Unassembled WGS sequence"/>
</dbReference>
<dbReference type="InterPro" id="IPR036701">
    <property type="entry name" value="RraB-like_sf"/>
</dbReference>
<organism evidence="2 3">
    <name type="scientific">Sphingomonas kyeonggiensis</name>
    <dbReference type="NCBI Taxonomy" id="1268553"/>
    <lineage>
        <taxon>Bacteria</taxon>
        <taxon>Pseudomonadati</taxon>
        <taxon>Pseudomonadota</taxon>
        <taxon>Alphaproteobacteria</taxon>
        <taxon>Sphingomonadales</taxon>
        <taxon>Sphingomonadaceae</taxon>
        <taxon>Sphingomonas</taxon>
    </lineage>
</organism>
<gene>
    <name evidence="2" type="ORF">GGR46_004523</name>
</gene>
<evidence type="ECO:0000313" key="2">
    <source>
        <dbReference type="EMBL" id="MBB4100934.1"/>
    </source>
</evidence>
<proteinExistence type="predicted"/>
<dbReference type="Pfam" id="PF06877">
    <property type="entry name" value="RraB"/>
    <property type="match status" value="1"/>
</dbReference>
<dbReference type="EMBL" id="JACIEH010000004">
    <property type="protein sequence ID" value="MBB4100934.1"/>
    <property type="molecule type" value="Genomic_DNA"/>
</dbReference>
<protein>
    <submittedName>
        <fullName evidence="2">Regulator of RNase E activity RraB</fullName>
    </submittedName>
</protein>
<evidence type="ECO:0000259" key="1">
    <source>
        <dbReference type="Pfam" id="PF06877"/>
    </source>
</evidence>
<dbReference type="InterPro" id="IPR009671">
    <property type="entry name" value="RraB_dom"/>
</dbReference>
<keyword evidence="3" id="KW-1185">Reference proteome</keyword>
<accession>A0A7W6JWM5</accession>
<name>A0A7W6JWM5_9SPHN</name>
<feature type="domain" description="Regulator of ribonuclease activity B" evidence="1">
    <location>
        <begin position="5"/>
        <end position="102"/>
    </location>
</feature>
<evidence type="ECO:0000313" key="3">
    <source>
        <dbReference type="Proteomes" id="UP000557392"/>
    </source>
</evidence>
<dbReference type="AlphaFoldDB" id="A0A7W6JWM5"/>
<dbReference type="Gene3D" id="3.30.70.970">
    <property type="entry name" value="RraB-like"/>
    <property type="match status" value="1"/>
</dbReference>
<reference evidence="2 3" key="1">
    <citation type="submission" date="2020-08" db="EMBL/GenBank/DDBJ databases">
        <title>Genomic Encyclopedia of Type Strains, Phase IV (KMG-IV): sequencing the most valuable type-strain genomes for metagenomic binning, comparative biology and taxonomic classification.</title>
        <authorList>
            <person name="Goeker M."/>
        </authorList>
    </citation>
    <scope>NUCLEOTIDE SEQUENCE [LARGE SCALE GENOMIC DNA]</scope>
    <source>
        <strain evidence="2 3">DSM 101806</strain>
    </source>
</reference>
<comment type="caution">
    <text evidence="2">The sequence shown here is derived from an EMBL/GenBank/DDBJ whole genome shotgun (WGS) entry which is preliminary data.</text>
</comment>
<dbReference type="RefSeq" id="WP_184000286.1">
    <property type="nucleotide sequence ID" value="NZ_JACIEH010000004.1"/>
</dbReference>